<feature type="region of interest" description="Disordered" evidence="1">
    <location>
        <begin position="1"/>
        <end position="24"/>
    </location>
</feature>
<protein>
    <submittedName>
        <fullName evidence="2">Uncharacterized protein</fullName>
    </submittedName>
</protein>
<evidence type="ECO:0000256" key="1">
    <source>
        <dbReference type="SAM" id="MobiDB-lite"/>
    </source>
</evidence>
<accession>A0A6G1F0X8</accession>
<dbReference type="Proteomes" id="UP000479710">
    <property type="component" value="Unassembled WGS sequence"/>
</dbReference>
<feature type="non-terminal residue" evidence="2">
    <location>
        <position position="62"/>
    </location>
</feature>
<dbReference type="AlphaFoldDB" id="A0A6G1F0X8"/>
<reference evidence="2 3" key="1">
    <citation type="submission" date="2019-11" db="EMBL/GenBank/DDBJ databases">
        <title>Whole genome sequence of Oryza granulata.</title>
        <authorList>
            <person name="Li W."/>
        </authorList>
    </citation>
    <scope>NUCLEOTIDE SEQUENCE [LARGE SCALE GENOMIC DNA]</scope>
    <source>
        <strain evidence="3">cv. Menghai</strain>
        <tissue evidence="2">Leaf</tissue>
    </source>
</reference>
<keyword evidence="3" id="KW-1185">Reference proteome</keyword>
<name>A0A6G1F0X8_9ORYZ</name>
<sequence length="62" mass="6294">MEVGTIPACAHERENREPRSTVECASPVATKRGAAVTTSIHGGALVATEPGAVPSPPSEQAL</sequence>
<evidence type="ECO:0000313" key="2">
    <source>
        <dbReference type="EMBL" id="KAF0930547.1"/>
    </source>
</evidence>
<gene>
    <name evidence="2" type="ORF">E2562_033314</name>
</gene>
<evidence type="ECO:0000313" key="3">
    <source>
        <dbReference type="Proteomes" id="UP000479710"/>
    </source>
</evidence>
<proteinExistence type="predicted"/>
<feature type="compositionally biased region" description="Basic and acidic residues" evidence="1">
    <location>
        <begin position="10"/>
        <end position="20"/>
    </location>
</feature>
<comment type="caution">
    <text evidence="2">The sequence shown here is derived from an EMBL/GenBank/DDBJ whole genome shotgun (WGS) entry which is preliminary data.</text>
</comment>
<dbReference type="EMBL" id="SPHZ02000002">
    <property type="protein sequence ID" value="KAF0930547.1"/>
    <property type="molecule type" value="Genomic_DNA"/>
</dbReference>
<organism evidence="2 3">
    <name type="scientific">Oryza meyeriana var. granulata</name>
    <dbReference type="NCBI Taxonomy" id="110450"/>
    <lineage>
        <taxon>Eukaryota</taxon>
        <taxon>Viridiplantae</taxon>
        <taxon>Streptophyta</taxon>
        <taxon>Embryophyta</taxon>
        <taxon>Tracheophyta</taxon>
        <taxon>Spermatophyta</taxon>
        <taxon>Magnoliopsida</taxon>
        <taxon>Liliopsida</taxon>
        <taxon>Poales</taxon>
        <taxon>Poaceae</taxon>
        <taxon>BOP clade</taxon>
        <taxon>Oryzoideae</taxon>
        <taxon>Oryzeae</taxon>
        <taxon>Oryzinae</taxon>
        <taxon>Oryza</taxon>
        <taxon>Oryza meyeriana</taxon>
    </lineage>
</organism>